<keyword evidence="2 10" id="KW-0444">Lipid biosynthesis</keyword>
<feature type="transmembrane region" description="Helical" evidence="10">
    <location>
        <begin position="173"/>
        <end position="191"/>
    </location>
</feature>
<dbReference type="HAMAP" id="MF_01043">
    <property type="entry name" value="PlsY"/>
    <property type="match status" value="1"/>
</dbReference>
<gene>
    <name evidence="10 11" type="primary">plsY</name>
    <name evidence="11" type="ORF">AMURIS_01285</name>
</gene>
<dbReference type="InterPro" id="IPR003811">
    <property type="entry name" value="G3P_acylTferase_PlsY"/>
</dbReference>
<evidence type="ECO:0000256" key="3">
    <source>
        <dbReference type="ARBA" id="ARBA00022679"/>
    </source>
</evidence>
<evidence type="ECO:0000256" key="9">
    <source>
        <dbReference type="ARBA" id="ARBA00023264"/>
    </source>
</evidence>
<feature type="transmembrane region" description="Helical" evidence="10">
    <location>
        <begin position="148"/>
        <end position="167"/>
    </location>
</feature>
<evidence type="ECO:0000313" key="12">
    <source>
        <dbReference type="Proteomes" id="UP000236311"/>
    </source>
</evidence>
<evidence type="ECO:0000256" key="10">
    <source>
        <dbReference type="HAMAP-Rule" id="MF_01043"/>
    </source>
</evidence>
<keyword evidence="12" id="KW-1185">Reference proteome</keyword>
<organism evidence="11 12">
    <name type="scientific">Acetatifactor muris</name>
    <dbReference type="NCBI Taxonomy" id="879566"/>
    <lineage>
        <taxon>Bacteria</taxon>
        <taxon>Bacillati</taxon>
        <taxon>Bacillota</taxon>
        <taxon>Clostridia</taxon>
        <taxon>Lachnospirales</taxon>
        <taxon>Lachnospiraceae</taxon>
        <taxon>Acetatifactor</taxon>
    </lineage>
</organism>
<evidence type="ECO:0000256" key="4">
    <source>
        <dbReference type="ARBA" id="ARBA00022692"/>
    </source>
</evidence>
<keyword evidence="11" id="KW-0012">Acyltransferase</keyword>
<comment type="subcellular location">
    <subcellularLocation>
        <location evidence="10">Cell membrane</location>
        <topology evidence="10">Multi-pass membrane protein</topology>
    </subcellularLocation>
</comment>
<keyword evidence="1 10" id="KW-1003">Cell membrane</keyword>
<dbReference type="GO" id="GO:0043772">
    <property type="term" value="F:acyl-phosphate glycerol-3-phosphate acyltransferase activity"/>
    <property type="evidence" value="ECO:0007669"/>
    <property type="project" value="UniProtKB-UniRule"/>
</dbReference>
<dbReference type="OrthoDB" id="9777124at2"/>
<keyword evidence="4 10" id="KW-0812">Transmembrane</keyword>
<dbReference type="Pfam" id="PF02660">
    <property type="entry name" value="G3P_acyltransf"/>
    <property type="match status" value="1"/>
</dbReference>
<dbReference type="NCBIfam" id="TIGR00023">
    <property type="entry name" value="glycerol-3-phosphate 1-O-acyltransferase PlsY"/>
    <property type="match status" value="1"/>
</dbReference>
<comment type="catalytic activity">
    <reaction evidence="10">
        <text>an acyl phosphate + sn-glycerol 3-phosphate = a 1-acyl-sn-glycero-3-phosphate + phosphate</text>
        <dbReference type="Rhea" id="RHEA:34075"/>
        <dbReference type="ChEBI" id="CHEBI:43474"/>
        <dbReference type="ChEBI" id="CHEBI:57597"/>
        <dbReference type="ChEBI" id="CHEBI:57970"/>
        <dbReference type="ChEBI" id="CHEBI:59918"/>
        <dbReference type="EC" id="2.3.1.275"/>
    </reaction>
</comment>
<keyword evidence="6 10" id="KW-0443">Lipid metabolism</keyword>
<evidence type="ECO:0000256" key="2">
    <source>
        <dbReference type="ARBA" id="ARBA00022516"/>
    </source>
</evidence>
<proteinExistence type="inferred from homology"/>
<dbReference type="AlphaFoldDB" id="A0A2K4ZDN2"/>
<feature type="transmembrane region" description="Helical" evidence="10">
    <location>
        <begin position="111"/>
        <end position="136"/>
    </location>
</feature>
<dbReference type="PANTHER" id="PTHR30309">
    <property type="entry name" value="INNER MEMBRANE PROTEIN YGIH"/>
    <property type="match status" value="1"/>
</dbReference>
<comment type="function">
    <text evidence="10">Catalyzes the transfer of an acyl group from acyl-phosphate (acyl-PO(4)) to glycerol-3-phosphate (G3P) to form lysophosphatidic acid (LPA). This enzyme utilizes acyl-phosphate as fatty acyl donor, but not acyl-CoA or acyl-ACP.</text>
</comment>
<keyword evidence="9 10" id="KW-1208">Phospholipid metabolism</keyword>
<protein>
    <recommendedName>
        <fullName evidence="10">Glycerol-3-phosphate acyltransferase</fullName>
    </recommendedName>
    <alternativeName>
        <fullName evidence="10">Acyl-PO4 G3P acyltransferase</fullName>
    </alternativeName>
    <alternativeName>
        <fullName evidence="10">Acyl-phosphate--glycerol-3-phosphate acyltransferase</fullName>
    </alternativeName>
    <alternativeName>
        <fullName evidence="10">G3P acyltransferase</fullName>
        <shortName evidence="10">GPAT</shortName>
        <ecNumber evidence="10">2.3.1.275</ecNumber>
    </alternativeName>
    <alternativeName>
        <fullName evidence="10">Lysophosphatidic acid synthase</fullName>
        <shortName evidence="10">LPA synthase</shortName>
    </alternativeName>
</protein>
<evidence type="ECO:0000256" key="7">
    <source>
        <dbReference type="ARBA" id="ARBA00023136"/>
    </source>
</evidence>
<evidence type="ECO:0000256" key="8">
    <source>
        <dbReference type="ARBA" id="ARBA00023209"/>
    </source>
</evidence>
<dbReference type="GO" id="GO:0008654">
    <property type="term" value="P:phospholipid biosynthetic process"/>
    <property type="evidence" value="ECO:0007669"/>
    <property type="project" value="UniProtKB-UniRule"/>
</dbReference>
<dbReference type="UniPathway" id="UPA00085"/>
<evidence type="ECO:0000313" key="11">
    <source>
        <dbReference type="EMBL" id="SOY28575.1"/>
    </source>
</evidence>
<name>A0A2K4ZDN2_9FIRM</name>
<dbReference type="Proteomes" id="UP000236311">
    <property type="component" value="Unassembled WGS sequence"/>
</dbReference>
<comment type="pathway">
    <text evidence="10">Lipid metabolism; phospholipid metabolism.</text>
</comment>
<dbReference type="EC" id="2.3.1.275" evidence="10"/>
<evidence type="ECO:0000256" key="5">
    <source>
        <dbReference type="ARBA" id="ARBA00022989"/>
    </source>
</evidence>
<dbReference type="EMBL" id="OFSM01000005">
    <property type="protein sequence ID" value="SOY28575.1"/>
    <property type="molecule type" value="Genomic_DNA"/>
</dbReference>
<dbReference type="SMART" id="SM01207">
    <property type="entry name" value="G3P_acyltransf"/>
    <property type="match status" value="1"/>
</dbReference>
<comment type="subunit">
    <text evidence="10">Probably interacts with PlsX.</text>
</comment>
<evidence type="ECO:0000256" key="6">
    <source>
        <dbReference type="ARBA" id="ARBA00023098"/>
    </source>
</evidence>
<accession>A0A2K4ZDN2</accession>
<evidence type="ECO:0000256" key="1">
    <source>
        <dbReference type="ARBA" id="ARBA00022475"/>
    </source>
</evidence>
<comment type="similarity">
    <text evidence="10">Belongs to the PlsY family.</text>
</comment>
<reference evidence="11 12" key="1">
    <citation type="submission" date="2018-01" db="EMBL/GenBank/DDBJ databases">
        <authorList>
            <person name="Gaut B.S."/>
            <person name="Morton B.R."/>
            <person name="Clegg M.T."/>
            <person name="Duvall M.R."/>
        </authorList>
    </citation>
    <scope>NUCLEOTIDE SEQUENCE [LARGE SCALE GENOMIC DNA]</scope>
    <source>
        <strain evidence="11">GP69</strain>
    </source>
</reference>
<keyword evidence="8 10" id="KW-0594">Phospholipid biosynthesis</keyword>
<sequence>MERVICLGIGYIFGLFQSAYFYGKAHGIDIRQHGSGNAGTTNTLRVLGTKAGLIVFAGDCLKCMAAVWLTRLIFVGSHPEMIYLLCLYAGAGAILGHNYPFYMGFKGGKGIAATAGMILSFHPYFIVMGVTVFFGIFLTTHLVSLGSLLVYLGFVIEMIICGQKGVFGAMSQAQLYEMYALAVALAGMAYWKHRQNIVRLIHGNERRTYLFKKNKVDVEETKK</sequence>
<feature type="transmembrane region" description="Helical" evidence="10">
    <location>
        <begin position="81"/>
        <end position="99"/>
    </location>
</feature>
<keyword evidence="5 10" id="KW-1133">Transmembrane helix</keyword>
<feature type="transmembrane region" description="Helical" evidence="10">
    <location>
        <begin position="51"/>
        <end position="69"/>
    </location>
</feature>
<dbReference type="GO" id="GO:0005886">
    <property type="term" value="C:plasma membrane"/>
    <property type="evidence" value="ECO:0007669"/>
    <property type="project" value="UniProtKB-SubCell"/>
</dbReference>
<keyword evidence="7 10" id="KW-0472">Membrane</keyword>
<dbReference type="PANTHER" id="PTHR30309:SF0">
    <property type="entry name" value="GLYCEROL-3-PHOSPHATE ACYLTRANSFERASE-RELATED"/>
    <property type="match status" value="1"/>
</dbReference>
<keyword evidence="3 10" id="KW-0808">Transferase</keyword>
<dbReference type="RefSeq" id="WP_103238654.1">
    <property type="nucleotide sequence ID" value="NZ_CANRXC010000001.1"/>
</dbReference>